<dbReference type="EMBL" id="JNBR01000036">
    <property type="protein sequence ID" value="OQR99900.1"/>
    <property type="molecule type" value="Genomic_DNA"/>
</dbReference>
<keyword evidence="1" id="KW-0677">Repeat</keyword>
<evidence type="ECO:0000256" key="3">
    <source>
        <dbReference type="PROSITE-ProRule" id="PRU00023"/>
    </source>
</evidence>
<dbReference type="InterPro" id="IPR050776">
    <property type="entry name" value="Ank_Repeat/CDKN_Inhibitor"/>
</dbReference>
<proteinExistence type="predicted"/>
<dbReference type="PROSITE" id="PS50297">
    <property type="entry name" value="ANK_REP_REGION"/>
    <property type="match status" value="2"/>
</dbReference>
<dbReference type="STRING" id="1202772.A0A1V9ZQ40"/>
<feature type="repeat" description="ANK" evidence="3">
    <location>
        <begin position="138"/>
        <end position="159"/>
    </location>
</feature>
<dbReference type="PANTHER" id="PTHR24201">
    <property type="entry name" value="ANK_REP_REGION DOMAIN-CONTAINING PROTEIN"/>
    <property type="match status" value="1"/>
</dbReference>
<dbReference type="AlphaFoldDB" id="A0A1V9ZQ40"/>
<feature type="repeat" description="ANK" evidence="3">
    <location>
        <begin position="105"/>
        <end position="137"/>
    </location>
</feature>
<evidence type="ECO:0000256" key="1">
    <source>
        <dbReference type="ARBA" id="ARBA00022737"/>
    </source>
</evidence>
<evidence type="ECO:0000313" key="5">
    <source>
        <dbReference type="Proteomes" id="UP000243579"/>
    </source>
</evidence>
<evidence type="ECO:0000256" key="2">
    <source>
        <dbReference type="ARBA" id="ARBA00023043"/>
    </source>
</evidence>
<gene>
    <name evidence="4" type="ORF">ACHHYP_04002</name>
</gene>
<dbReference type="Gene3D" id="1.25.40.20">
    <property type="entry name" value="Ankyrin repeat-containing domain"/>
    <property type="match status" value="1"/>
</dbReference>
<dbReference type="Proteomes" id="UP000243579">
    <property type="component" value="Unassembled WGS sequence"/>
</dbReference>
<sequence>MVVPGTILPSDDEVLCKPRDVQAASLSALQRAMSAMKEVKRAVNVVNEAKSCAFAAFRSISPALPANRVWAAANGGDDLLLLQYLASVPHDPAEQRPLLEYTNRQGQTPLIIACTMGHLRCLQVLLLYGANAYAQDAQGHTGLHHACIKGHYDLVQVLLTVHDPALRNREGMTAMDVCRRNIDGHRRVINSAKCLEIIEQRCKLFEGWIYESVNNLASSALRLRSLQSWVRRYGVVFSIGSPDYVEVAFFDVVDGLRTLTPRSTILFRIHDPVMLNTQRKMFNPKPFNFTITGSRKMPGVGYLGRPDLFELAAFNELEYERWTTFMCLSVVSFLITSVSMTQKDSV</sequence>
<dbReference type="Pfam" id="PF12796">
    <property type="entry name" value="Ank_2"/>
    <property type="match status" value="1"/>
</dbReference>
<reference evidence="4 5" key="1">
    <citation type="journal article" date="2014" name="Genome Biol. Evol.">
        <title>The secreted proteins of Achlya hypogyna and Thraustotheca clavata identify the ancestral oomycete secretome and reveal gene acquisitions by horizontal gene transfer.</title>
        <authorList>
            <person name="Misner I."/>
            <person name="Blouin N."/>
            <person name="Leonard G."/>
            <person name="Richards T.A."/>
            <person name="Lane C.E."/>
        </authorList>
    </citation>
    <scope>NUCLEOTIDE SEQUENCE [LARGE SCALE GENOMIC DNA]</scope>
    <source>
        <strain evidence="4 5">ATCC 48635</strain>
    </source>
</reference>
<accession>A0A1V9ZQ40</accession>
<name>A0A1V9ZQ40_ACHHY</name>
<dbReference type="OrthoDB" id="1711136at2759"/>
<comment type="caution">
    <text evidence="4">The sequence shown here is derived from an EMBL/GenBank/DDBJ whole genome shotgun (WGS) entry which is preliminary data.</text>
</comment>
<keyword evidence="5" id="KW-1185">Reference proteome</keyword>
<evidence type="ECO:0000313" key="4">
    <source>
        <dbReference type="EMBL" id="OQR99900.1"/>
    </source>
</evidence>
<protein>
    <submittedName>
        <fullName evidence="4">Uncharacterized protein</fullName>
    </submittedName>
</protein>
<dbReference type="InterPro" id="IPR002110">
    <property type="entry name" value="Ankyrin_rpt"/>
</dbReference>
<dbReference type="SUPFAM" id="SSF48403">
    <property type="entry name" value="Ankyrin repeat"/>
    <property type="match status" value="1"/>
</dbReference>
<dbReference type="InterPro" id="IPR036770">
    <property type="entry name" value="Ankyrin_rpt-contain_sf"/>
</dbReference>
<organism evidence="4 5">
    <name type="scientific">Achlya hypogyna</name>
    <name type="common">Oomycete</name>
    <name type="synonym">Protoachlya hypogyna</name>
    <dbReference type="NCBI Taxonomy" id="1202772"/>
    <lineage>
        <taxon>Eukaryota</taxon>
        <taxon>Sar</taxon>
        <taxon>Stramenopiles</taxon>
        <taxon>Oomycota</taxon>
        <taxon>Saprolegniomycetes</taxon>
        <taxon>Saprolegniales</taxon>
        <taxon>Achlyaceae</taxon>
        <taxon>Achlya</taxon>
    </lineage>
</organism>
<dbReference type="SMART" id="SM00248">
    <property type="entry name" value="ANK"/>
    <property type="match status" value="2"/>
</dbReference>
<keyword evidence="2 3" id="KW-0040">ANK repeat</keyword>
<dbReference type="PROSITE" id="PS50088">
    <property type="entry name" value="ANK_REPEAT"/>
    <property type="match status" value="2"/>
</dbReference>